<dbReference type="EMBL" id="FLUM01000002">
    <property type="protein sequence ID" value="SBW00177.1"/>
    <property type="molecule type" value="Genomic_DNA"/>
</dbReference>
<feature type="chain" id="PRO_5012058237" evidence="1">
    <location>
        <begin position="26"/>
        <end position="418"/>
    </location>
</feature>
<accession>A0A212JL85</accession>
<feature type="signal peptide" evidence="1">
    <location>
        <begin position="1"/>
        <end position="25"/>
    </location>
</feature>
<evidence type="ECO:0000313" key="2">
    <source>
        <dbReference type="EMBL" id="SBW00177.1"/>
    </source>
</evidence>
<protein>
    <submittedName>
        <fullName evidence="2">Uncharacterized protein</fullName>
    </submittedName>
</protein>
<name>A0A212JL85_9BACT</name>
<sequence>MKFSTSKLKAALLCISIILCNYMQSQITVGADLTPNKGSLLDLKEYNNPTQLANSEKGLGMPRVSLQRLEKLDPCVENATEEDKKKHTGLMVYNLTDDTPYGLCPGLYVWQATEWTRLPEPCPKIYYNTKKILGIGLDNYSVGATSPNAGGSILLQNQAAFGDDLNSIVGFKGYTLDYLRIPSLVDIDYLGTLDAKLAEKPDIIVISYPSRILNQDTADKLNNYLNQNGVLILLLEDPGGVSADTQKSSQIFLRTVFGNTNITQKNTTSDAFSGSVYQYSTTINDEVINGPFGDLRGKYWGEDASYTSLVSGLPSDQIIEYSTAYDHSMGVANSDYINSFRHKTKNLIFVGDGGFIVYQKGSAVPMAYPFGLDNNNIPVERANYGRGTKYNVSNSIFFGNAMAWAIKMAEYNGINTIP</sequence>
<reference evidence="2" key="1">
    <citation type="submission" date="2016-04" db="EMBL/GenBank/DDBJ databases">
        <authorList>
            <person name="Evans L.H."/>
            <person name="Alamgir A."/>
            <person name="Owens N."/>
            <person name="Weber N.D."/>
            <person name="Virtaneva K."/>
            <person name="Barbian K."/>
            <person name="Babar A."/>
            <person name="Rosenke K."/>
        </authorList>
    </citation>
    <scope>NUCLEOTIDE SEQUENCE</scope>
    <source>
        <strain evidence="2">86-1</strain>
    </source>
</reference>
<keyword evidence="1" id="KW-0732">Signal</keyword>
<dbReference type="AlphaFoldDB" id="A0A212JL85"/>
<dbReference type="RefSeq" id="WP_296941270.1">
    <property type="nucleotide sequence ID" value="NZ_LT599032.1"/>
</dbReference>
<evidence type="ECO:0000256" key="1">
    <source>
        <dbReference type="SAM" id="SignalP"/>
    </source>
</evidence>
<gene>
    <name evidence="2" type="ORF">KL86DYS1_20123</name>
</gene>
<organism evidence="2">
    <name type="scientific">uncultured Dysgonomonas sp</name>
    <dbReference type="NCBI Taxonomy" id="206096"/>
    <lineage>
        <taxon>Bacteria</taxon>
        <taxon>Pseudomonadati</taxon>
        <taxon>Bacteroidota</taxon>
        <taxon>Bacteroidia</taxon>
        <taxon>Bacteroidales</taxon>
        <taxon>Dysgonomonadaceae</taxon>
        <taxon>Dysgonomonas</taxon>
        <taxon>environmental samples</taxon>
    </lineage>
</organism>
<proteinExistence type="predicted"/>